<dbReference type="InterPro" id="IPR036390">
    <property type="entry name" value="WH_DNA-bd_sf"/>
</dbReference>
<dbReference type="Gene3D" id="1.10.10.10">
    <property type="entry name" value="Winged helix-like DNA-binding domain superfamily/Winged helix DNA-binding domain"/>
    <property type="match status" value="1"/>
</dbReference>
<dbReference type="InterPro" id="IPR036388">
    <property type="entry name" value="WH-like_DNA-bd_sf"/>
</dbReference>
<dbReference type="SMART" id="SM00418">
    <property type="entry name" value="HTH_ARSR"/>
    <property type="match status" value="1"/>
</dbReference>
<evidence type="ECO:0000259" key="1">
    <source>
        <dbReference type="SMART" id="SM00418"/>
    </source>
</evidence>
<feature type="domain" description="HTH arsR-type" evidence="1">
    <location>
        <begin position="12"/>
        <end position="115"/>
    </location>
</feature>
<organism evidence="2 3">
    <name type="scientific">Streptomyces monticola</name>
    <dbReference type="NCBI Taxonomy" id="2666263"/>
    <lineage>
        <taxon>Bacteria</taxon>
        <taxon>Bacillati</taxon>
        <taxon>Actinomycetota</taxon>
        <taxon>Actinomycetes</taxon>
        <taxon>Kitasatosporales</taxon>
        <taxon>Streptomycetaceae</taxon>
        <taxon>Streptomyces</taxon>
    </lineage>
</organism>
<accession>A0ABW2JDP7</accession>
<sequence>MTEMTGSEAAERVHRALAVPSRRRLMSLLREADGLLGVDELATATGLSVATVRHHLVALADAGLVRATAAAGPGRGRPKLRYTAVRATDAEAAGAGAGDSAYHDLAAALVEALAEQTAGGVKPAGGVTSVDHEKTASGVTPVDGEKTAARAAGRAWGRRLTRSGATGTAPAERVFAHAARMGFDPEQVPAPAGTARVLLHACPYRDLARRSPEVVCALHQGVLDGLLEDGDTRADLTPFVGPDLCRADLRRAPAAT</sequence>
<comment type="caution">
    <text evidence="2">The sequence shown here is derived from an EMBL/GenBank/DDBJ whole genome shotgun (WGS) entry which is preliminary data.</text>
</comment>
<keyword evidence="3" id="KW-1185">Reference proteome</keyword>
<gene>
    <name evidence="2" type="ORF">ACFQVC_04775</name>
</gene>
<dbReference type="Proteomes" id="UP001596523">
    <property type="component" value="Unassembled WGS sequence"/>
</dbReference>
<evidence type="ECO:0000313" key="3">
    <source>
        <dbReference type="Proteomes" id="UP001596523"/>
    </source>
</evidence>
<dbReference type="RefSeq" id="WP_381826713.1">
    <property type="nucleotide sequence ID" value="NZ_JBHTCF010000001.1"/>
</dbReference>
<name>A0ABW2JDP7_9ACTN</name>
<dbReference type="EMBL" id="JBHTCF010000001">
    <property type="protein sequence ID" value="MFC7303530.1"/>
    <property type="molecule type" value="Genomic_DNA"/>
</dbReference>
<dbReference type="CDD" id="cd00090">
    <property type="entry name" value="HTH_ARSR"/>
    <property type="match status" value="1"/>
</dbReference>
<evidence type="ECO:0000313" key="2">
    <source>
        <dbReference type="EMBL" id="MFC7303530.1"/>
    </source>
</evidence>
<proteinExistence type="predicted"/>
<dbReference type="InterPro" id="IPR001845">
    <property type="entry name" value="HTH_ArsR_DNA-bd_dom"/>
</dbReference>
<dbReference type="SUPFAM" id="SSF46785">
    <property type="entry name" value="Winged helix' DNA-binding domain"/>
    <property type="match status" value="1"/>
</dbReference>
<dbReference type="Pfam" id="PF01022">
    <property type="entry name" value="HTH_5"/>
    <property type="match status" value="1"/>
</dbReference>
<dbReference type="InterPro" id="IPR011991">
    <property type="entry name" value="ArsR-like_HTH"/>
</dbReference>
<protein>
    <submittedName>
        <fullName evidence="2">ArsR family transcriptional regulator</fullName>
    </submittedName>
</protein>
<reference evidence="3" key="1">
    <citation type="journal article" date="2019" name="Int. J. Syst. Evol. Microbiol.">
        <title>The Global Catalogue of Microorganisms (GCM) 10K type strain sequencing project: providing services to taxonomists for standard genome sequencing and annotation.</title>
        <authorList>
            <consortium name="The Broad Institute Genomics Platform"/>
            <consortium name="The Broad Institute Genome Sequencing Center for Infectious Disease"/>
            <person name="Wu L."/>
            <person name="Ma J."/>
        </authorList>
    </citation>
    <scope>NUCLEOTIDE SEQUENCE [LARGE SCALE GENOMIC DNA]</scope>
    <source>
        <strain evidence="3">SYNS20</strain>
    </source>
</reference>